<dbReference type="PANTHER" id="PTHR30298">
    <property type="entry name" value="H REPEAT-ASSOCIATED PREDICTED TRANSPOSASE"/>
    <property type="match status" value="1"/>
</dbReference>
<evidence type="ECO:0000313" key="3">
    <source>
        <dbReference type="Proteomes" id="UP000342300"/>
    </source>
</evidence>
<organism evidence="2 3">
    <name type="scientific">Candidatus Accumulibacter phosphatis</name>
    <dbReference type="NCBI Taxonomy" id="327160"/>
    <lineage>
        <taxon>Bacteria</taxon>
        <taxon>Pseudomonadati</taxon>
        <taxon>Pseudomonadota</taxon>
        <taxon>Betaproteobacteria</taxon>
        <taxon>Candidatus Accumulibacter</taxon>
    </lineage>
</organism>
<dbReference type="InterPro" id="IPR051698">
    <property type="entry name" value="Transposase_11-like"/>
</dbReference>
<evidence type="ECO:0000259" key="1">
    <source>
        <dbReference type="Pfam" id="PF13808"/>
    </source>
</evidence>
<dbReference type="InterPro" id="IPR032806">
    <property type="entry name" value="YbfD_N"/>
</dbReference>
<dbReference type="InterPro" id="IPR047647">
    <property type="entry name" value="ISAs1_transpos"/>
</dbReference>
<reference evidence="2 3" key="1">
    <citation type="submission" date="2017-09" db="EMBL/GenBank/DDBJ databases">
        <title>Metagenomic Analysis Reveals Denitrifying Candidatus Accumulibacter and Flanking Population as a Source of N2O.</title>
        <authorList>
            <person name="Gao H."/>
            <person name="Mao Y."/>
            <person name="Zhao X."/>
            <person name="Liu W.-T."/>
            <person name="Zhang T."/>
            <person name="Wells G."/>
        </authorList>
    </citation>
    <scope>NUCLEOTIDE SEQUENCE [LARGE SCALE GENOMIC DNA]</scope>
    <source>
        <strain evidence="2">CANDO_2_IC</strain>
    </source>
</reference>
<comment type="caution">
    <text evidence="2">The sequence shown here is derived from an EMBL/GenBank/DDBJ whole genome shotgun (WGS) entry which is preliminary data.</text>
</comment>
<proteinExistence type="predicted"/>
<gene>
    <name evidence="2" type="ORF">CRU78_02015</name>
</gene>
<dbReference type="EMBL" id="PDHS01000039">
    <property type="protein sequence ID" value="MQM29375.1"/>
    <property type="molecule type" value="Genomic_DNA"/>
</dbReference>
<dbReference type="AlphaFoldDB" id="A0A6A7RPR6"/>
<name>A0A6A7RPR6_9PROT</name>
<accession>A0A6A7RPR6</accession>
<protein>
    <recommendedName>
        <fullName evidence="1">H repeat-associated protein N-terminal domain-containing protein</fullName>
    </recommendedName>
</protein>
<dbReference type="NCBIfam" id="NF033564">
    <property type="entry name" value="transpos_ISAs1"/>
    <property type="match status" value="1"/>
</dbReference>
<evidence type="ECO:0000313" key="2">
    <source>
        <dbReference type="EMBL" id="MQM29375.1"/>
    </source>
</evidence>
<dbReference type="PANTHER" id="PTHR30298:SF0">
    <property type="entry name" value="PROTEIN YBFL-RELATED"/>
    <property type="match status" value="1"/>
</dbReference>
<dbReference type="Proteomes" id="UP000342300">
    <property type="component" value="Unassembled WGS sequence"/>
</dbReference>
<dbReference type="Pfam" id="PF13808">
    <property type="entry name" value="DDE_Tnp_1_assoc"/>
    <property type="match status" value="1"/>
</dbReference>
<feature type="domain" description="H repeat-associated protein N-terminal" evidence="1">
    <location>
        <begin position="10"/>
        <end position="96"/>
    </location>
</feature>
<sequence length="144" mass="15649">MTKGASLMRRLMDVDDPRKLGTGTSRDLVQILVIAMAAVRPDCDSVDDMIDWARKTEKWLRQFLALKNGVASEEAFLRVFRTLDAKQFEVAFRCWAAEVVGAGGVGIDGKTVRRSGSDGETAIHMASACATKLSVVRGQGNACQ</sequence>